<sequence length="319" mass="36097">MTVPQAPTTVILWVHPRSCSTMFEQSVLQRPKEFKVLHEPMGDAYYFGPEKVSNRFDDAKCSKDYAHFADSTFKKTWDNIIKHNSPSDPPRTFSKDMAQYIFAPTYSSATSVPSFSSTPTTSDDDDNPTLIPTSTLLSPSTVHTFLIRTPTKAIPSYHRLCYPGAPTDFDYFDPEEAGYREVRALFDFIKKAKGRTPLVLDSEDLLKSPEEVMKIWCKEVGVEFDKGMLQWDEGVQEHFAKWPGWHESAQASTGMGKGLKDHHITPSNHASGTDSPKPDHPQIVKDAIEANIADYEYLKKFVVKHEMVEDRLGGVERKE</sequence>
<dbReference type="STRING" id="106004.A0A1Y2G8P9"/>
<comment type="caution">
    <text evidence="2">The sequence shown here is derived from an EMBL/GenBank/DDBJ whole genome shotgun (WGS) entry which is preliminary data.</text>
</comment>
<name>A0A1Y2G8P9_9BASI</name>
<dbReference type="Gene3D" id="3.40.50.300">
    <property type="entry name" value="P-loop containing nucleotide triphosphate hydrolases"/>
    <property type="match status" value="1"/>
</dbReference>
<evidence type="ECO:0008006" key="4">
    <source>
        <dbReference type="Google" id="ProtNLM"/>
    </source>
</evidence>
<feature type="compositionally biased region" description="Polar residues" evidence="1">
    <location>
        <begin position="265"/>
        <end position="274"/>
    </location>
</feature>
<proteinExistence type="predicted"/>
<keyword evidence="3" id="KW-1185">Reference proteome</keyword>
<dbReference type="InterPro" id="IPR027417">
    <property type="entry name" value="P-loop_NTPase"/>
</dbReference>
<dbReference type="PANTHER" id="PTHR48419">
    <property type="entry name" value="SULFOTRANSFERASE DOMAIN-CONTAINING PROTEIN"/>
    <property type="match status" value="1"/>
</dbReference>
<dbReference type="InParanoid" id="A0A1Y2G8P9"/>
<dbReference type="InterPro" id="IPR053226">
    <property type="entry name" value="Pyrrolopyrazine_biosynth_F"/>
</dbReference>
<dbReference type="EMBL" id="MCGR01000001">
    <property type="protein sequence ID" value="ORY92928.1"/>
    <property type="molecule type" value="Genomic_DNA"/>
</dbReference>
<dbReference type="Proteomes" id="UP000193467">
    <property type="component" value="Unassembled WGS sequence"/>
</dbReference>
<dbReference type="AlphaFoldDB" id="A0A1Y2G8P9"/>
<evidence type="ECO:0000313" key="2">
    <source>
        <dbReference type="EMBL" id="ORY92928.1"/>
    </source>
</evidence>
<feature type="region of interest" description="Disordered" evidence="1">
    <location>
        <begin position="251"/>
        <end position="281"/>
    </location>
</feature>
<dbReference type="PANTHER" id="PTHR48419:SF1">
    <property type="entry name" value="SULFOTRANSFERASE DOMAIN-CONTAINING PROTEIN"/>
    <property type="match status" value="1"/>
</dbReference>
<evidence type="ECO:0000256" key="1">
    <source>
        <dbReference type="SAM" id="MobiDB-lite"/>
    </source>
</evidence>
<protein>
    <recommendedName>
        <fullName evidence="4">P-loop containing nucleoside triphosphate hydrolase protein</fullName>
    </recommendedName>
</protein>
<dbReference type="SUPFAM" id="SSF52540">
    <property type="entry name" value="P-loop containing nucleoside triphosphate hydrolases"/>
    <property type="match status" value="1"/>
</dbReference>
<organism evidence="2 3">
    <name type="scientific">Leucosporidium creatinivorum</name>
    <dbReference type="NCBI Taxonomy" id="106004"/>
    <lineage>
        <taxon>Eukaryota</taxon>
        <taxon>Fungi</taxon>
        <taxon>Dikarya</taxon>
        <taxon>Basidiomycota</taxon>
        <taxon>Pucciniomycotina</taxon>
        <taxon>Microbotryomycetes</taxon>
        <taxon>Leucosporidiales</taxon>
        <taxon>Leucosporidium</taxon>
    </lineage>
</organism>
<gene>
    <name evidence="2" type="ORF">BCR35DRAFT_320083</name>
</gene>
<reference evidence="2 3" key="1">
    <citation type="submission" date="2016-07" db="EMBL/GenBank/DDBJ databases">
        <title>Pervasive Adenine N6-methylation of Active Genes in Fungi.</title>
        <authorList>
            <consortium name="DOE Joint Genome Institute"/>
            <person name="Mondo S.J."/>
            <person name="Dannebaum R.O."/>
            <person name="Kuo R.C."/>
            <person name="Labutti K."/>
            <person name="Haridas S."/>
            <person name="Kuo A."/>
            <person name="Salamov A."/>
            <person name="Ahrendt S.R."/>
            <person name="Lipzen A."/>
            <person name="Sullivan W."/>
            <person name="Andreopoulos W.B."/>
            <person name="Clum A."/>
            <person name="Lindquist E."/>
            <person name="Daum C."/>
            <person name="Ramamoorthy G.K."/>
            <person name="Gryganskyi A."/>
            <person name="Culley D."/>
            <person name="Magnuson J.K."/>
            <person name="James T.Y."/>
            <person name="O'Malley M.A."/>
            <person name="Stajich J.E."/>
            <person name="Spatafora J.W."/>
            <person name="Visel A."/>
            <person name="Grigoriev I.V."/>
        </authorList>
    </citation>
    <scope>NUCLEOTIDE SEQUENCE [LARGE SCALE GENOMIC DNA]</scope>
    <source>
        <strain evidence="2 3">62-1032</strain>
    </source>
</reference>
<accession>A0A1Y2G8P9</accession>
<dbReference type="Pfam" id="PF19798">
    <property type="entry name" value="Sulfotransfer_5"/>
    <property type="match status" value="1"/>
</dbReference>
<dbReference type="OrthoDB" id="2405944at2759"/>
<evidence type="ECO:0000313" key="3">
    <source>
        <dbReference type="Proteomes" id="UP000193467"/>
    </source>
</evidence>